<dbReference type="Proteomes" id="UP000305202">
    <property type="component" value="Unassembled WGS sequence"/>
</dbReference>
<sequence length="249" mass="27180">MAITADLQKLEPGSKVTLFEVDGTAFDGPQLYFHNHAIPFTEAELEAAGGNPDALLAKSIWWQGIEYKPWPTQVTGLEVTSDGSAPTPTLAVGNIDGTISSLCLAYQNLVQAAVRIHTTFAHYLDARNFPDGNANADPEQEKIEVWYIDSKTSEDNEQIQFALSSPADLQGIMIPTRQIHSLCTWAIRNRYRGPECGYTGMAYFDIDDNPVDDPSQDVCGGLMSSCKCRFGDGNQLPFGGFPGSALLKR</sequence>
<dbReference type="NCBIfam" id="TIGR01600">
    <property type="entry name" value="phage_tail_L"/>
    <property type="match status" value="1"/>
</dbReference>
<reference evidence="1 2" key="1">
    <citation type="submission" date="2019-04" db="EMBL/GenBank/DDBJ databases">
        <authorList>
            <person name="Li M."/>
            <person name="Gao C."/>
        </authorList>
    </citation>
    <scope>NUCLEOTIDE SEQUENCE [LARGE SCALE GENOMIC DNA]</scope>
    <source>
        <strain evidence="1 2">BGMRC 2031</strain>
    </source>
</reference>
<dbReference type="RefSeq" id="WP_136992841.1">
    <property type="nucleotide sequence ID" value="NZ_SZPQ01000062.1"/>
</dbReference>
<protein>
    <submittedName>
        <fullName evidence="1">Phage minor tail protein L</fullName>
    </submittedName>
</protein>
<organism evidence="1 2">
    <name type="scientific">Martelella alba</name>
    <dbReference type="NCBI Taxonomy" id="2590451"/>
    <lineage>
        <taxon>Bacteria</taxon>
        <taxon>Pseudomonadati</taxon>
        <taxon>Pseudomonadota</taxon>
        <taxon>Alphaproteobacteria</taxon>
        <taxon>Hyphomicrobiales</taxon>
        <taxon>Aurantimonadaceae</taxon>
        <taxon>Martelella</taxon>
    </lineage>
</organism>
<accession>A0ABY2SDT0</accession>
<gene>
    <name evidence="1" type="ORF">FCN80_23970</name>
</gene>
<dbReference type="Pfam" id="PF05100">
    <property type="entry name" value="Phage_tail_L"/>
    <property type="match status" value="1"/>
</dbReference>
<evidence type="ECO:0000313" key="2">
    <source>
        <dbReference type="Proteomes" id="UP000305202"/>
    </source>
</evidence>
<keyword evidence="2" id="KW-1185">Reference proteome</keyword>
<dbReference type="InterPro" id="IPR006487">
    <property type="entry name" value="Phage_lambda_L"/>
</dbReference>
<dbReference type="EMBL" id="SZPQ01000062">
    <property type="protein sequence ID" value="TKI02759.1"/>
    <property type="molecule type" value="Genomic_DNA"/>
</dbReference>
<name>A0ABY2SDT0_9HYPH</name>
<evidence type="ECO:0000313" key="1">
    <source>
        <dbReference type="EMBL" id="TKI02759.1"/>
    </source>
</evidence>
<comment type="caution">
    <text evidence="1">The sequence shown here is derived from an EMBL/GenBank/DDBJ whole genome shotgun (WGS) entry which is preliminary data.</text>
</comment>
<proteinExistence type="predicted"/>